<accession>A0AAE3KCD2</accession>
<evidence type="ECO:0000256" key="4">
    <source>
        <dbReference type="ARBA" id="ARBA00023172"/>
    </source>
</evidence>
<dbReference type="GO" id="GO:0015074">
    <property type="term" value="P:DNA integration"/>
    <property type="evidence" value="ECO:0007669"/>
    <property type="project" value="UniProtKB-KW"/>
</dbReference>
<keyword evidence="7" id="KW-1185">Reference proteome</keyword>
<feature type="domain" description="Tyr recombinase" evidence="5">
    <location>
        <begin position="143"/>
        <end position="314"/>
    </location>
</feature>
<keyword evidence="4" id="KW-0233">DNA recombination</keyword>
<dbReference type="InterPro" id="IPR050808">
    <property type="entry name" value="Phage_Integrase"/>
</dbReference>
<dbReference type="EMBL" id="JALJXV010000006">
    <property type="protein sequence ID" value="MCP1675664.1"/>
    <property type="molecule type" value="Genomic_DNA"/>
</dbReference>
<organism evidence="6 7">
    <name type="scientific">Natronocella acetinitrilica</name>
    <dbReference type="NCBI Taxonomy" id="414046"/>
    <lineage>
        <taxon>Bacteria</taxon>
        <taxon>Pseudomonadati</taxon>
        <taxon>Pseudomonadota</taxon>
        <taxon>Gammaproteobacteria</taxon>
        <taxon>Chromatiales</taxon>
        <taxon>Ectothiorhodospiraceae</taxon>
        <taxon>Natronocella</taxon>
    </lineage>
</organism>
<protein>
    <submittedName>
        <fullName evidence="6">Integrase</fullName>
    </submittedName>
</protein>
<keyword evidence="2" id="KW-0229">DNA integration</keyword>
<dbReference type="RefSeq" id="WP_253479290.1">
    <property type="nucleotide sequence ID" value="NZ_JALJXV010000006.1"/>
</dbReference>
<evidence type="ECO:0000259" key="5">
    <source>
        <dbReference type="PROSITE" id="PS51898"/>
    </source>
</evidence>
<dbReference type="Gene3D" id="1.10.150.130">
    <property type="match status" value="1"/>
</dbReference>
<dbReference type="InterPro" id="IPR002104">
    <property type="entry name" value="Integrase_catalytic"/>
</dbReference>
<reference evidence="6" key="1">
    <citation type="submission" date="2022-03" db="EMBL/GenBank/DDBJ databases">
        <title>Genomic Encyclopedia of Type Strains, Phase III (KMG-III): the genomes of soil and plant-associated and newly described type strains.</title>
        <authorList>
            <person name="Whitman W."/>
        </authorList>
    </citation>
    <scope>NUCLEOTIDE SEQUENCE</scope>
    <source>
        <strain evidence="6">ANL 6-2</strain>
    </source>
</reference>
<dbReference type="InterPro" id="IPR013762">
    <property type="entry name" value="Integrase-like_cat_sf"/>
</dbReference>
<evidence type="ECO:0000313" key="6">
    <source>
        <dbReference type="EMBL" id="MCP1675664.1"/>
    </source>
</evidence>
<evidence type="ECO:0000256" key="2">
    <source>
        <dbReference type="ARBA" id="ARBA00022908"/>
    </source>
</evidence>
<gene>
    <name evidence="6" type="ORF">J2T57_002814</name>
</gene>
<dbReference type="PROSITE" id="PS51898">
    <property type="entry name" value="TYR_RECOMBINASE"/>
    <property type="match status" value="1"/>
</dbReference>
<dbReference type="AlphaFoldDB" id="A0AAE3KCD2"/>
<evidence type="ECO:0000256" key="3">
    <source>
        <dbReference type="ARBA" id="ARBA00023125"/>
    </source>
</evidence>
<proteinExistence type="inferred from homology"/>
<dbReference type="GO" id="GO:0006310">
    <property type="term" value="P:DNA recombination"/>
    <property type="evidence" value="ECO:0007669"/>
    <property type="project" value="UniProtKB-KW"/>
</dbReference>
<evidence type="ECO:0000313" key="7">
    <source>
        <dbReference type="Proteomes" id="UP001205843"/>
    </source>
</evidence>
<comment type="caution">
    <text evidence="6">The sequence shown here is derived from an EMBL/GenBank/DDBJ whole genome shotgun (WGS) entry which is preliminary data.</text>
</comment>
<dbReference type="InterPro" id="IPR011010">
    <property type="entry name" value="DNA_brk_join_enz"/>
</dbReference>
<dbReference type="GO" id="GO:0003677">
    <property type="term" value="F:DNA binding"/>
    <property type="evidence" value="ECO:0007669"/>
    <property type="project" value="UniProtKB-KW"/>
</dbReference>
<comment type="similarity">
    <text evidence="1">Belongs to the 'phage' integrase family.</text>
</comment>
<name>A0AAE3KCD2_9GAMM</name>
<keyword evidence="3" id="KW-0238">DNA-binding</keyword>
<dbReference type="PANTHER" id="PTHR30629">
    <property type="entry name" value="PROPHAGE INTEGRASE"/>
    <property type="match status" value="1"/>
</dbReference>
<dbReference type="SUPFAM" id="SSF56349">
    <property type="entry name" value="DNA breaking-rejoining enzymes"/>
    <property type="match status" value="1"/>
</dbReference>
<dbReference type="PANTHER" id="PTHR30629:SF2">
    <property type="entry name" value="PROPHAGE INTEGRASE INTS-RELATED"/>
    <property type="match status" value="1"/>
</dbReference>
<dbReference type="Gene3D" id="1.10.443.10">
    <property type="entry name" value="Intergrase catalytic core"/>
    <property type="match status" value="1"/>
</dbReference>
<sequence>MRRIRKAYYYDHGIVNGRRWREPLGSDYRKALRRWAEIESGTPTQGTIGAILDDYRQNALPSLAERTQEDRRAHLNRLNLVFGRMGAEELEPHHIARYLRRHSHPVAANREVGTLSAALSWGVEQGMLRENVTKQVRRNPEKARDRRVTDAEYQTVYGLAPPLIQVAMELAYCTGMRRGDLLALSWSQVSTDGIRVCTEKTGDTMLIEWSPRLSAAIEAAKGLRRKQGVRGLHVLCTRDGQAYSADGFSAMWQRVMRKAVAQGVRRFTFHDLRAKCATDARELGLDSQALLGHRTEAQHLAYLRSRETRRVKPL</sequence>
<dbReference type="Pfam" id="PF00589">
    <property type="entry name" value="Phage_integrase"/>
    <property type="match status" value="1"/>
</dbReference>
<dbReference type="Proteomes" id="UP001205843">
    <property type="component" value="Unassembled WGS sequence"/>
</dbReference>
<dbReference type="InterPro" id="IPR010998">
    <property type="entry name" value="Integrase_recombinase_N"/>
</dbReference>
<evidence type="ECO:0000256" key="1">
    <source>
        <dbReference type="ARBA" id="ARBA00008857"/>
    </source>
</evidence>